<keyword evidence="5 10" id="KW-0040">ANK repeat</keyword>
<reference evidence="12 13" key="1">
    <citation type="submission" date="2008-02" db="EMBL/GenBank/DDBJ databases">
        <title>A 6x draft sequence assembly of the Pongo pygmaeus abelii genome.</title>
        <authorList>
            <person name="Wilson R.K."/>
            <person name="Mardis E."/>
        </authorList>
    </citation>
    <scope>NUCLEOTIDE SEQUENCE [LARGE SCALE GENOMIC DNA]</scope>
</reference>
<accession>A0A2J8Y4W3</accession>
<keyword evidence="2" id="KW-0963">Cytoplasm</keyword>
<dbReference type="FunCoup" id="A0A2J8Y4W3">
    <property type="interactions" value="1218"/>
</dbReference>
<feature type="region of interest" description="Disordered" evidence="11">
    <location>
        <begin position="1"/>
        <end position="64"/>
    </location>
</feature>
<dbReference type="Ensembl" id="ENSPPYT00000019371.3">
    <property type="protein sequence ID" value="ENSPPYP00000018632.3"/>
    <property type="gene ID" value="ENSPPYG00000016656.3"/>
</dbReference>
<keyword evidence="3" id="KW-0597">Phosphoprotein</keyword>
<accession>H2PJ72</accession>
<dbReference type="InterPro" id="IPR036770">
    <property type="entry name" value="Ankyrin_rpt-contain_sf"/>
</dbReference>
<proteinExistence type="inferred from homology"/>
<evidence type="ECO:0000256" key="3">
    <source>
        <dbReference type="ARBA" id="ARBA00022553"/>
    </source>
</evidence>
<organism evidence="12 13">
    <name type="scientific">Pongo abelii</name>
    <name type="common">Sumatran orangutan</name>
    <name type="synonym">Pongo pygmaeus abelii</name>
    <dbReference type="NCBI Taxonomy" id="9601"/>
    <lineage>
        <taxon>Eukaryota</taxon>
        <taxon>Metazoa</taxon>
        <taxon>Chordata</taxon>
        <taxon>Craniata</taxon>
        <taxon>Vertebrata</taxon>
        <taxon>Euteleostomi</taxon>
        <taxon>Mammalia</taxon>
        <taxon>Eutheria</taxon>
        <taxon>Euarchontoglires</taxon>
        <taxon>Primates</taxon>
        <taxon>Haplorrhini</taxon>
        <taxon>Catarrhini</taxon>
        <taxon>Hominidae</taxon>
        <taxon>Pongo</taxon>
    </lineage>
</organism>
<evidence type="ECO:0000256" key="1">
    <source>
        <dbReference type="ARBA" id="ARBA00004496"/>
    </source>
</evidence>
<evidence type="ECO:0000256" key="4">
    <source>
        <dbReference type="ARBA" id="ARBA00022737"/>
    </source>
</evidence>
<evidence type="ECO:0000256" key="11">
    <source>
        <dbReference type="SAM" id="MobiDB-lite"/>
    </source>
</evidence>
<evidence type="ECO:0000256" key="9">
    <source>
        <dbReference type="ARBA" id="ARBA00079008"/>
    </source>
</evidence>
<sequence>MNQRRSESRPGNHRLQAYAEPRKGDSGGAGPLSGSARRGRGGGGAIRVRRPCWSGGAGRGGGPAWAVRLPTVTAGWTWPALRTLFSLRAGPSEPHSPGRRPPRAGRPFCQADPQPGKAARRSPEPDPAQTRPPRARAAGMSEARKGPDEADESQYDSGIESLRSLRSLPESTSAPASGPSDGSPQPCTHPPGPAKEPQEKEDADGERADSTYGSSSLTETLSLLGGPEAEDPVPRLPLPHVGALSPQQLEALTYISEDGDTLVHLAVIHEAPAVLLCCLALLPQEVLDIQNNLYQTALHLAVHLDQPGAVRALVLKGASRALQDRHGDTALHVACQRQHLACARCLLEGRPEPGRGTSHSLDLQLQNWQGLACLHIATLQKNQPLMELLLRNGADIDVQEGTSGKTALHLAVETQERGLVQFLLQAGAQVDARMLNGCTPLHLAAGRGLMGISSTLCKAGADSLLRNVEDETPQDLTEESLVLLPFDDLKISGKLLLCTD</sequence>
<reference evidence="12" key="3">
    <citation type="submission" date="2025-09" db="UniProtKB">
        <authorList>
            <consortium name="Ensembl"/>
        </authorList>
    </citation>
    <scope>IDENTIFICATION</scope>
</reference>
<keyword evidence="4" id="KW-0677">Repeat</keyword>
<evidence type="ECO:0000256" key="5">
    <source>
        <dbReference type="ARBA" id="ARBA00023043"/>
    </source>
</evidence>
<dbReference type="InterPro" id="IPR002110">
    <property type="entry name" value="Ankyrin_rpt"/>
</dbReference>
<dbReference type="PRINTS" id="PR01415">
    <property type="entry name" value="ANKYRIN"/>
</dbReference>
<dbReference type="SMART" id="SM00248">
    <property type="entry name" value="ANK"/>
    <property type="match status" value="6"/>
</dbReference>
<dbReference type="InterPro" id="IPR051070">
    <property type="entry name" value="NF-kappa-B_inhibitor"/>
</dbReference>
<protein>
    <recommendedName>
        <fullName evidence="8">NF-kappa-B inhibitor epsilon</fullName>
    </recommendedName>
    <alternativeName>
        <fullName evidence="9">I-kappa-B-epsilon</fullName>
    </alternativeName>
</protein>
<evidence type="ECO:0000313" key="13">
    <source>
        <dbReference type="Proteomes" id="UP000001595"/>
    </source>
</evidence>
<feature type="compositionally biased region" description="Low complexity" evidence="11">
    <location>
        <begin position="210"/>
        <end position="226"/>
    </location>
</feature>
<evidence type="ECO:0000256" key="8">
    <source>
        <dbReference type="ARBA" id="ARBA00074206"/>
    </source>
</evidence>
<feature type="compositionally biased region" description="Basic and acidic residues" evidence="11">
    <location>
        <begin position="196"/>
        <end position="209"/>
    </location>
</feature>
<dbReference type="Gene3D" id="1.25.40.20">
    <property type="entry name" value="Ankyrin repeat-containing domain"/>
    <property type="match status" value="1"/>
</dbReference>
<evidence type="ECO:0000256" key="6">
    <source>
        <dbReference type="ARBA" id="ARBA00038439"/>
    </source>
</evidence>
<dbReference type="Proteomes" id="UP000001595">
    <property type="component" value="Chromosome 6"/>
</dbReference>
<dbReference type="GO" id="GO:0071356">
    <property type="term" value="P:cellular response to tumor necrosis factor"/>
    <property type="evidence" value="ECO:0007669"/>
    <property type="project" value="TreeGrafter"/>
</dbReference>
<dbReference type="GeneTree" id="ENSGT00940000159120"/>
<dbReference type="PROSITE" id="PS50088">
    <property type="entry name" value="ANK_REPEAT"/>
    <property type="match status" value="3"/>
</dbReference>
<evidence type="ECO:0000313" key="12">
    <source>
        <dbReference type="Ensembl" id="ENSPPYP00000018632.3"/>
    </source>
</evidence>
<feature type="repeat" description="ANK" evidence="10">
    <location>
        <begin position="403"/>
        <end position="435"/>
    </location>
</feature>
<evidence type="ECO:0000256" key="7">
    <source>
        <dbReference type="ARBA" id="ARBA00063401"/>
    </source>
</evidence>
<feature type="compositionally biased region" description="Low complexity" evidence="11">
    <location>
        <begin position="127"/>
        <end position="138"/>
    </location>
</feature>
<dbReference type="AlphaFoldDB" id="A0A2J8Y4W3"/>
<evidence type="ECO:0000256" key="10">
    <source>
        <dbReference type="PROSITE-ProRule" id="PRU00023"/>
    </source>
</evidence>
<feature type="compositionally biased region" description="Basic and acidic residues" evidence="11">
    <location>
        <begin position="1"/>
        <end position="10"/>
    </location>
</feature>
<dbReference type="GO" id="GO:0005829">
    <property type="term" value="C:cytosol"/>
    <property type="evidence" value="ECO:0007669"/>
    <property type="project" value="TreeGrafter"/>
</dbReference>
<reference evidence="12" key="2">
    <citation type="submission" date="2025-08" db="UniProtKB">
        <authorList>
            <consortium name="Ensembl"/>
        </authorList>
    </citation>
    <scope>IDENTIFICATION</scope>
</reference>
<evidence type="ECO:0000256" key="2">
    <source>
        <dbReference type="ARBA" id="ARBA00022490"/>
    </source>
</evidence>
<dbReference type="OMA" id="PMFNGCT"/>
<dbReference type="PROSITE" id="PS50297">
    <property type="entry name" value="ANK_REP_REGION"/>
    <property type="match status" value="3"/>
</dbReference>
<dbReference type="InParanoid" id="A0A2J8Y4W3"/>
<comment type="similarity">
    <text evidence="6">Belongs to the NF-kappa-B inhibitor family.</text>
</comment>
<name>A0A2J8Y4W3_PONAB</name>
<dbReference type="SUPFAM" id="SSF48403">
    <property type="entry name" value="Ankyrin repeat"/>
    <property type="match status" value="1"/>
</dbReference>
<dbReference type="STRING" id="9601.ENSPPYP00000018632"/>
<feature type="region of interest" description="Disordered" evidence="11">
    <location>
        <begin position="87"/>
        <end position="238"/>
    </location>
</feature>
<dbReference type="FunFam" id="1.25.40.20:FF:000237">
    <property type="entry name" value="NF-kappa-B inhibitor epsilon"/>
    <property type="match status" value="1"/>
</dbReference>
<dbReference type="GO" id="GO:0051059">
    <property type="term" value="F:NF-kappaB binding"/>
    <property type="evidence" value="ECO:0007669"/>
    <property type="project" value="TreeGrafter"/>
</dbReference>
<comment type="subunit">
    <text evidence="7">Interacts with RELA, REL, NFKB1 nuclear factor NF-kappa-B p50 subunit and NFKB2 nuclear factor NF-kappa-B p52 subunit. Interacts with HNRNPA2B1; the interaction may be mediated by the RRM2 domain of HNRNPA2B1, and HNRNPA2B1 may interact simultaneously with FAM76B and either NFKBIA or NFKBIE to form a complex.</text>
</comment>
<feature type="repeat" description="ANK" evidence="10">
    <location>
        <begin position="369"/>
        <end position="401"/>
    </location>
</feature>
<feature type="compositionally biased region" description="Low complexity" evidence="11">
    <location>
        <begin position="161"/>
        <end position="186"/>
    </location>
</feature>
<dbReference type="PANTHER" id="PTHR46680">
    <property type="entry name" value="NF-KAPPA-B INHIBITOR ALPHA"/>
    <property type="match status" value="1"/>
</dbReference>
<feature type="repeat" description="ANK" evidence="10">
    <location>
        <begin position="436"/>
        <end position="468"/>
    </location>
</feature>
<gene>
    <name evidence="12" type="primary">NFKBIE</name>
</gene>
<dbReference type="Pfam" id="PF12796">
    <property type="entry name" value="Ank_2"/>
    <property type="match status" value="2"/>
</dbReference>
<dbReference type="PANTHER" id="PTHR46680:SF5">
    <property type="entry name" value="NFKB INHIBITOR EPSILON"/>
    <property type="match status" value="1"/>
</dbReference>
<comment type="subcellular location">
    <subcellularLocation>
        <location evidence="1">Cytoplasm</location>
    </subcellularLocation>
</comment>
<keyword evidence="13" id="KW-1185">Reference proteome</keyword>